<sequence length="219" mass="24693">MKTNPNDNVSRAYNYIREKILDRVYLPGERLIGSEIAEALGSSRTPVREAFAQLEQNGLVEKTGWGFTVRSMTLKDIEDLFDVREILELKAARKALAYADDAWVASLQTIVAKSGKLVRDGRPVESIRMARSVYTSIAERANNRVLSTMLAGISDQIQLVGGILVWRLPWRAEEVFQENQDIVSAFAQRDADRVVTAVRRHILRSRVLHLSNKEGIRAT</sequence>
<dbReference type="Gene3D" id="1.20.120.530">
    <property type="entry name" value="GntR ligand-binding domain-like"/>
    <property type="match status" value="1"/>
</dbReference>
<dbReference type="OrthoDB" id="9799812at2"/>
<dbReference type="Gene3D" id="1.10.10.10">
    <property type="entry name" value="Winged helix-like DNA-binding domain superfamily/Winged helix DNA-binding domain"/>
    <property type="match status" value="1"/>
</dbReference>
<keyword evidence="6" id="KW-1185">Reference proteome</keyword>
<dbReference type="PROSITE" id="PS50949">
    <property type="entry name" value="HTH_GNTR"/>
    <property type="match status" value="1"/>
</dbReference>
<evidence type="ECO:0000313" key="6">
    <source>
        <dbReference type="Proteomes" id="UP000554144"/>
    </source>
</evidence>
<feature type="domain" description="HTH gntR-type" evidence="4">
    <location>
        <begin position="6"/>
        <end position="72"/>
    </location>
</feature>
<keyword evidence="2" id="KW-0238">DNA-binding</keyword>
<dbReference type="InterPro" id="IPR008920">
    <property type="entry name" value="TF_FadR/GntR_C"/>
</dbReference>
<comment type="caution">
    <text evidence="5">The sequence shown here is derived from an EMBL/GenBank/DDBJ whole genome shotgun (WGS) entry which is preliminary data.</text>
</comment>
<dbReference type="EMBL" id="JACCEV010000001">
    <property type="protein sequence ID" value="NYT84590.1"/>
    <property type="molecule type" value="Genomic_DNA"/>
</dbReference>
<proteinExistence type="predicted"/>
<evidence type="ECO:0000256" key="2">
    <source>
        <dbReference type="ARBA" id="ARBA00023125"/>
    </source>
</evidence>
<dbReference type="CDD" id="cd07377">
    <property type="entry name" value="WHTH_GntR"/>
    <property type="match status" value="1"/>
</dbReference>
<evidence type="ECO:0000256" key="1">
    <source>
        <dbReference type="ARBA" id="ARBA00023015"/>
    </source>
</evidence>
<dbReference type="InterPro" id="IPR000524">
    <property type="entry name" value="Tscrpt_reg_HTH_GntR"/>
</dbReference>
<dbReference type="Pfam" id="PF07729">
    <property type="entry name" value="FCD"/>
    <property type="match status" value="1"/>
</dbReference>
<organism evidence="5 6">
    <name type="scientific">Pollutimonas harenae</name>
    <dbReference type="NCBI Taxonomy" id="657015"/>
    <lineage>
        <taxon>Bacteria</taxon>
        <taxon>Pseudomonadati</taxon>
        <taxon>Pseudomonadota</taxon>
        <taxon>Betaproteobacteria</taxon>
        <taxon>Burkholderiales</taxon>
        <taxon>Alcaligenaceae</taxon>
        <taxon>Pollutimonas</taxon>
    </lineage>
</organism>
<dbReference type="Proteomes" id="UP000554144">
    <property type="component" value="Unassembled WGS sequence"/>
</dbReference>
<evidence type="ECO:0000313" key="5">
    <source>
        <dbReference type="EMBL" id="NYT84590.1"/>
    </source>
</evidence>
<dbReference type="SMART" id="SM00345">
    <property type="entry name" value="HTH_GNTR"/>
    <property type="match status" value="1"/>
</dbReference>
<dbReference type="InterPro" id="IPR011711">
    <property type="entry name" value="GntR_C"/>
</dbReference>
<keyword evidence="1" id="KW-0805">Transcription regulation</keyword>
<dbReference type="RefSeq" id="WP_130038250.1">
    <property type="nucleotide sequence ID" value="NZ_JACCEV010000001.1"/>
</dbReference>
<dbReference type="SUPFAM" id="SSF48008">
    <property type="entry name" value="GntR ligand-binding domain-like"/>
    <property type="match status" value="1"/>
</dbReference>
<reference evidence="5 6" key="1">
    <citation type="submission" date="2020-07" db="EMBL/GenBank/DDBJ databases">
        <title>Taxonomic revisions and descriptions of new bacterial species based on genomic comparisons in the high-G+C-content subgroup of the family Alcaligenaceae.</title>
        <authorList>
            <person name="Szabo A."/>
            <person name="Felfoldi T."/>
        </authorList>
    </citation>
    <scope>NUCLEOTIDE SEQUENCE [LARGE SCALE GENOMIC DNA]</scope>
    <source>
        <strain evidence="5 6">DSM 25667</strain>
    </source>
</reference>
<dbReference type="PANTHER" id="PTHR43537">
    <property type="entry name" value="TRANSCRIPTIONAL REGULATOR, GNTR FAMILY"/>
    <property type="match status" value="1"/>
</dbReference>
<gene>
    <name evidence="5" type="ORF">H0A62_03135</name>
</gene>
<protein>
    <submittedName>
        <fullName evidence="5">GntR family transcriptional regulator</fullName>
    </submittedName>
</protein>
<dbReference type="InterPro" id="IPR036388">
    <property type="entry name" value="WH-like_DNA-bd_sf"/>
</dbReference>
<dbReference type="GO" id="GO:0003700">
    <property type="term" value="F:DNA-binding transcription factor activity"/>
    <property type="evidence" value="ECO:0007669"/>
    <property type="project" value="InterPro"/>
</dbReference>
<dbReference type="AlphaFoldDB" id="A0A853GXT1"/>
<dbReference type="SUPFAM" id="SSF46785">
    <property type="entry name" value="Winged helix' DNA-binding domain"/>
    <property type="match status" value="1"/>
</dbReference>
<name>A0A853GXT1_9BURK</name>
<dbReference type="PANTHER" id="PTHR43537:SF24">
    <property type="entry name" value="GLUCONATE OPERON TRANSCRIPTIONAL REPRESSOR"/>
    <property type="match status" value="1"/>
</dbReference>
<dbReference type="GO" id="GO:0003677">
    <property type="term" value="F:DNA binding"/>
    <property type="evidence" value="ECO:0007669"/>
    <property type="project" value="UniProtKB-KW"/>
</dbReference>
<dbReference type="SMART" id="SM00895">
    <property type="entry name" value="FCD"/>
    <property type="match status" value="1"/>
</dbReference>
<evidence type="ECO:0000256" key="3">
    <source>
        <dbReference type="ARBA" id="ARBA00023163"/>
    </source>
</evidence>
<dbReference type="InterPro" id="IPR036390">
    <property type="entry name" value="WH_DNA-bd_sf"/>
</dbReference>
<evidence type="ECO:0000259" key="4">
    <source>
        <dbReference type="PROSITE" id="PS50949"/>
    </source>
</evidence>
<dbReference type="Pfam" id="PF00392">
    <property type="entry name" value="GntR"/>
    <property type="match status" value="1"/>
</dbReference>
<accession>A0A853GXT1</accession>
<keyword evidence="3" id="KW-0804">Transcription</keyword>